<comment type="caution">
    <text evidence="2">The sequence shown here is derived from an EMBL/GenBank/DDBJ whole genome shotgun (WGS) entry which is preliminary data.</text>
</comment>
<organism evidence="2 3">
    <name type="scientific">Actinidia rufa</name>
    <dbReference type="NCBI Taxonomy" id="165716"/>
    <lineage>
        <taxon>Eukaryota</taxon>
        <taxon>Viridiplantae</taxon>
        <taxon>Streptophyta</taxon>
        <taxon>Embryophyta</taxon>
        <taxon>Tracheophyta</taxon>
        <taxon>Spermatophyta</taxon>
        <taxon>Magnoliopsida</taxon>
        <taxon>eudicotyledons</taxon>
        <taxon>Gunneridae</taxon>
        <taxon>Pentapetalae</taxon>
        <taxon>asterids</taxon>
        <taxon>Ericales</taxon>
        <taxon>Actinidiaceae</taxon>
        <taxon>Actinidia</taxon>
    </lineage>
</organism>
<gene>
    <name evidence="2" type="ORF">Acr_08g0009860</name>
</gene>
<reference evidence="2 3" key="1">
    <citation type="submission" date="2019-07" db="EMBL/GenBank/DDBJ databases">
        <title>De Novo Assembly of kiwifruit Actinidia rufa.</title>
        <authorList>
            <person name="Sugita-Konishi S."/>
            <person name="Sato K."/>
            <person name="Mori E."/>
            <person name="Abe Y."/>
            <person name="Kisaki G."/>
            <person name="Hamano K."/>
            <person name="Suezawa K."/>
            <person name="Otani M."/>
            <person name="Fukuda T."/>
            <person name="Manabe T."/>
            <person name="Gomi K."/>
            <person name="Tabuchi M."/>
            <person name="Akimitsu K."/>
            <person name="Kataoka I."/>
        </authorList>
    </citation>
    <scope>NUCLEOTIDE SEQUENCE [LARGE SCALE GENOMIC DNA]</scope>
    <source>
        <strain evidence="3">cv. Fuchu</strain>
    </source>
</reference>
<proteinExistence type="predicted"/>
<feature type="region of interest" description="Disordered" evidence="1">
    <location>
        <begin position="1"/>
        <end position="23"/>
    </location>
</feature>
<dbReference type="AlphaFoldDB" id="A0A7J0F1Q7"/>
<feature type="compositionally biased region" description="Polar residues" evidence="1">
    <location>
        <begin position="1"/>
        <end position="17"/>
    </location>
</feature>
<protein>
    <submittedName>
        <fullName evidence="2">Uncharacterized protein</fullName>
    </submittedName>
</protein>
<evidence type="ECO:0000313" key="2">
    <source>
        <dbReference type="EMBL" id="GFY92590.1"/>
    </source>
</evidence>
<evidence type="ECO:0000256" key="1">
    <source>
        <dbReference type="SAM" id="MobiDB-lite"/>
    </source>
</evidence>
<evidence type="ECO:0000313" key="3">
    <source>
        <dbReference type="Proteomes" id="UP000585474"/>
    </source>
</evidence>
<name>A0A7J0F1Q7_9ERIC</name>
<sequence length="97" mass="10748">MPITELQPSILNDNGTMSRSSSTARSVARGLQLILFSLVDSYLEIRQGSHKTSKLQTIELLRTEVDGMEASANPTHVQDMCLEENNHLDLSELTGDF</sequence>
<dbReference type="EMBL" id="BJWL01000008">
    <property type="protein sequence ID" value="GFY92590.1"/>
    <property type="molecule type" value="Genomic_DNA"/>
</dbReference>
<keyword evidence="3" id="KW-1185">Reference proteome</keyword>
<accession>A0A7J0F1Q7</accession>
<dbReference type="Proteomes" id="UP000585474">
    <property type="component" value="Unassembled WGS sequence"/>
</dbReference>